<protein>
    <submittedName>
        <fullName evidence="3">Uncharacterized protein</fullName>
    </submittedName>
</protein>
<organism evidence="3 4">
    <name type="scientific">Ascobolus immersus RN42</name>
    <dbReference type="NCBI Taxonomy" id="1160509"/>
    <lineage>
        <taxon>Eukaryota</taxon>
        <taxon>Fungi</taxon>
        <taxon>Dikarya</taxon>
        <taxon>Ascomycota</taxon>
        <taxon>Pezizomycotina</taxon>
        <taxon>Pezizomycetes</taxon>
        <taxon>Pezizales</taxon>
        <taxon>Ascobolaceae</taxon>
        <taxon>Ascobolus</taxon>
    </lineage>
</organism>
<keyword evidence="4" id="KW-1185">Reference proteome</keyword>
<proteinExistence type="predicted"/>
<evidence type="ECO:0000256" key="1">
    <source>
        <dbReference type="SAM" id="Coils"/>
    </source>
</evidence>
<evidence type="ECO:0000313" key="4">
    <source>
        <dbReference type="Proteomes" id="UP000275078"/>
    </source>
</evidence>
<dbReference type="Proteomes" id="UP000275078">
    <property type="component" value="Unassembled WGS sequence"/>
</dbReference>
<feature type="compositionally biased region" description="Polar residues" evidence="2">
    <location>
        <begin position="15"/>
        <end position="30"/>
    </location>
</feature>
<keyword evidence="1" id="KW-0175">Coiled coil</keyword>
<reference evidence="3 4" key="1">
    <citation type="journal article" date="2018" name="Nat. Ecol. Evol.">
        <title>Pezizomycetes genomes reveal the molecular basis of ectomycorrhizal truffle lifestyle.</title>
        <authorList>
            <person name="Murat C."/>
            <person name="Payen T."/>
            <person name="Noel B."/>
            <person name="Kuo A."/>
            <person name="Morin E."/>
            <person name="Chen J."/>
            <person name="Kohler A."/>
            <person name="Krizsan K."/>
            <person name="Balestrini R."/>
            <person name="Da Silva C."/>
            <person name="Montanini B."/>
            <person name="Hainaut M."/>
            <person name="Levati E."/>
            <person name="Barry K.W."/>
            <person name="Belfiori B."/>
            <person name="Cichocki N."/>
            <person name="Clum A."/>
            <person name="Dockter R.B."/>
            <person name="Fauchery L."/>
            <person name="Guy J."/>
            <person name="Iotti M."/>
            <person name="Le Tacon F."/>
            <person name="Lindquist E.A."/>
            <person name="Lipzen A."/>
            <person name="Malagnac F."/>
            <person name="Mello A."/>
            <person name="Molinier V."/>
            <person name="Miyauchi S."/>
            <person name="Poulain J."/>
            <person name="Riccioni C."/>
            <person name="Rubini A."/>
            <person name="Sitrit Y."/>
            <person name="Splivallo R."/>
            <person name="Traeger S."/>
            <person name="Wang M."/>
            <person name="Zifcakova L."/>
            <person name="Wipf D."/>
            <person name="Zambonelli A."/>
            <person name="Paolocci F."/>
            <person name="Nowrousian M."/>
            <person name="Ottonello S."/>
            <person name="Baldrian P."/>
            <person name="Spatafora J.W."/>
            <person name="Henrissat B."/>
            <person name="Nagy L.G."/>
            <person name="Aury J.M."/>
            <person name="Wincker P."/>
            <person name="Grigoriev I.V."/>
            <person name="Bonfante P."/>
            <person name="Martin F.M."/>
        </authorList>
    </citation>
    <scope>NUCLEOTIDE SEQUENCE [LARGE SCALE GENOMIC DNA]</scope>
    <source>
        <strain evidence="3 4">RN42</strain>
    </source>
</reference>
<evidence type="ECO:0000313" key="3">
    <source>
        <dbReference type="EMBL" id="RPA83652.1"/>
    </source>
</evidence>
<accession>A0A3N4IC34</accession>
<dbReference type="EMBL" id="ML119663">
    <property type="protein sequence ID" value="RPA83652.1"/>
    <property type="molecule type" value="Genomic_DNA"/>
</dbReference>
<evidence type="ECO:0000256" key="2">
    <source>
        <dbReference type="SAM" id="MobiDB-lite"/>
    </source>
</evidence>
<dbReference type="AlphaFoldDB" id="A0A3N4IC34"/>
<feature type="region of interest" description="Disordered" evidence="2">
    <location>
        <begin position="1"/>
        <end position="52"/>
    </location>
</feature>
<feature type="compositionally biased region" description="Basic and acidic residues" evidence="2">
    <location>
        <begin position="35"/>
        <end position="52"/>
    </location>
</feature>
<feature type="coiled-coil region" evidence="1">
    <location>
        <begin position="104"/>
        <end position="134"/>
    </location>
</feature>
<gene>
    <name evidence="3" type="ORF">BJ508DRAFT_413327</name>
</gene>
<sequence>MSGSAADASRDSIPESPSVTPTPTLQNEQAPNGDKSSRGPEPTGKDIMRPLETRDWAEIRAKHEALLREHTERVAGLDKKFDTFVNTIKAYLAVLHEQDIQKAKERFEARLNYVQDQEEEYEETREQGSKVLEEFERVFEMMSQFLETAKYQGA</sequence>
<name>A0A3N4IC34_ASCIM</name>